<keyword evidence="1" id="KW-0732">Signal</keyword>
<sequence>MKILTTLIFSLSLGLMASAATAPHAINGYWKNDKFQVVIELQVTDYGFKTMRTDRDRWYHYDWSFENVYSDQDGNRYIVYDEQTLVWEANDGRRLQFRKLEQRGIGDYRPEPAVATTALGGHWTDFHYDAQLRVIPERGGFKARIWNGAWRFYDRLDHNTFQDRYGNTFTLQQNGKLKYQDSRSRRVYFFEHTSDRL</sequence>
<dbReference type="Proteomes" id="UP000223913">
    <property type="component" value="Unassembled WGS sequence"/>
</dbReference>
<proteinExistence type="predicted"/>
<evidence type="ECO:0000313" key="2">
    <source>
        <dbReference type="EMBL" id="PHN02860.1"/>
    </source>
</evidence>
<name>A0A2D0N388_FLAN2</name>
<dbReference type="AlphaFoldDB" id="A0A2D0N388"/>
<dbReference type="EMBL" id="PDUD01000036">
    <property type="protein sequence ID" value="PHN02860.1"/>
    <property type="molecule type" value="Genomic_DNA"/>
</dbReference>
<protein>
    <recommendedName>
        <fullName evidence="4">Membrane-binding protein</fullName>
    </recommendedName>
</protein>
<accession>A0A2D0N388</accession>
<organism evidence="2 3">
    <name type="scientific">Flavilitoribacter nigricans (strain ATCC 23147 / DSM 23189 / NBRC 102662 / NCIMB 1420 / SS-2)</name>
    <name type="common">Lewinella nigricans</name>
    <dbReference type="NCBI Taxonomy" id="1122177"/>
    <lineage>
        <taxon>Bacteria</taxon>
        <taxon>Pseudomonadati</taxon>
        <taxon>Bacteroidota</taxon>
        <taxon>Saprospiria</taxon>
        <taxon>Saprospirales</taxon>
        <taxon>Lewinellaceae</taxon>
        <taxon>Flavilitoribacter</taxon>
    </lineage>
</organism>
<evidence type="ECO:0000256" key="1">
    <source>
        <dbReference type="SAM" id="SignalP"/>
    </source>
</evidence>
<reference evidence="2 3" key="1">
    <citation type="submission" date="2017-10" db="EMBL/GenBank/DDBJ databases">
        <title>The draft genome sequence of Lewinella nigricans NBRC 102662.</title>
        <authorList>
            <person name="Wang K."/>
        </authorList>
    </citation>
    <scope>NUCLEOTIDE SEQUENCE [LARGE SCALE GENOMIC DNA]</scope>
    <source>
        <strain evidence="2 3">NBRC 102662</strain>
    </source>
</reference>
<feature type="signal peptide" evidence="1">
    <location>
        <begin position="1"/>
        <end position="19"/>
    </location>
</feature>
<gene>
    <name evidence="2" type="ORF">CRP01_30240</name>
</gene>
<dbReference type="RefSeq" id="WP_099153800.1">
    <property type="nucleotide sequence ID" value="NZ_PDUD01000036.1"/>
</dbReference>
<feature type="chain" id="PRO_5012293794" description="Membrane-binding protein" evidence="1">
    <location>
        <begin position="20"/>
        <end position="197"/>
    </location>
</feature>
<evidence type="ECO:0000313" key="3">
    <source>
        <dbReference type="Proteomes" id="UP000223913"/>
    </source>
</evidence>
<evidence type="ECO:0008006" key="4">
    <source>
        <dbReference type="Google" id="ProtNLM"/>
    </source>
</evidence>
<comment type="caution">
    <text evidence="2">The sequence shown here is derived from an EMBL/GenBank/DDBJ whole genome shotgun (WGS) entry which is preliminary data.</text>
</comment>
<keyword evidence="3" id="KW-1185">Reference proteome</keyword>